<dbReference type="InterPro" id="IPR006594">
    <property type="entry name" value="LisH"/>
</dbReference>
<dbReference type="Gene3D" id="2.130.10.10">
    <property type="entry name" value="YVTN repeat-like/Quinoprotein amine dehydrogenase"/>
    <property type="match status" value="1"/>
</dbReference>
<dbReference type="AlphaFoldDB" id="A0A9P6L8E4"/>
<keyword evidence="4" id="KW-0539">Nucleus</keyword>
<feature type="repeat" description="WD" evidence="5">
    <location>
        <begin position="167"/>
        <end position="209"/>
    </location>
</feature>
<evidence type="ECO:0000256" key="4">
    <source>
        <dbReference type="ARBA" id="ARBA00023242"/>
    </source>
</evidence>
<dbReference type="InterPro" id="IPR019775">
    <property type="entry name" value="WD40_repeat_CS"/>
</dbReference>
<evidence type="ECO:0000256" key="3">
    <source>
        <dbReference type="ARBA" id="ARBA00022737"/>
    </source>
</evidence>
<dbReference type="PROSITE" id="PS50082">
    <property type="entry name" value="WD_REPEATS_2"/>
    <property type="match status" value="5"/>
</dbReference>
<dbReference type="InterPro" id="IPR045183">
    <property type="entry name" value="Ebi-like"/>
</dbReference>
<evidence type="ECO:0000256" key="5">
    <source>
        <dbReference type="PROSITE-ProRule" id="PRU00221"/>
    </source>
</evidence>
<evidence type="ECO:0000256" key="2">
    <source>
        <dbReference type="ARBA" id="ARBA00022574"/>
    </source>
</evidence>
<dbReference type="Pfam" id="PF00400">
    <property type="entry name" value="WD40"/>
    <property type="match status" value="6"/>
</dbReference>
<dbReference type="Gene3D" id="1.20.960.30">
    <property type="match status" value="1"/>
</dbReference>
<proteinExistence type="predicted"/>
<reference evidence="6" key="1">
    <citation type="journal article" date="2020" name="Nat. Commun.">
        <title>Large-scale genome sequencing of mycorrhizal fungi provides insights into the early evolution of symbiotic traits.</title>
        <authorList>
            <person name="Miyauchi S."/>
            <person name="Kiss E."/>
            <person name="Kuo A."/>
            <person name="Drula E."/>
            <person name="Kohler A."/>
            <person name="Sanchez-Garcia M."/>
            <person name="Morin E."/>
            <person name="Andreopoulos B."/>
            <person name="Barry K.W."/>
            <person name="Bonito G."/>
            <person name="Buee M."/>
            <person name="Carver A."/>
            <person name="Chen C."/>
            <person name="Cichocki N."/>
            <person name="Clum A."/>
            <person name="Culley D."/>
            <person name="Crous P.W."/>
            <person name="Fauchery L."/>
            <person name="Girlanda M."/>
            <person name="Hayes R.D."/>
            <person name="Keri Z."/>
            <person name="LaButti K."/>
            <person name="Lipzen A."/>
            <person name="Lombard V."/>
            <person name="Magnuson J."/>
            <person name="Maillard F."/>
            <person name="Murat C."/>
            <person name="Nolan M."/>
            <person name="Ohm R.A."/>
            <person name="Pangilinan J."/>
            <person name="Pereira M.F."/>
            <person name="Perotto S."/>
            <person name="Peter M."/>
            <person name="Pfister S."/>
            <person name="Riley R."/>
            <person name="Sitrit Y."/>
            <person name="Stielow J.B."/>
            <person name="Szollosi G."/>
            <person name="Zifcakova L."/>
            <person name="Stursova M."/>
            <person name="Spatafora J.W."/>
            <person name="Tedersoo L."/>
            <person name="Vaario L.M."/>
            <person name="Yamada A."/>
            <person name="Yan M."/>
            <person name="Wang P."/>
            <person name="Xu J."/>
            <person name="Bruns T."/>
            <person name="Baldrian P."/>
            <person name="Vilgalys R."/>
            <person name="Dunand C."/>
            <person name="Henrissat B."/>
            <person name="Grigoriev I.V."/>
            <person name="Hibbett D."/>
            <person name="Nagy L.G."/>
            <person name="Martin F.M."/>
        </authorList>
    </citation>
    <scope>NUCLEOTIDE SEQUENCE</scope>
    <source>
        <strain evidence="6">UH-Tt-Lm1</strain>
    </source>
</reference>
<dbReference type="PROSITE" id="PS00678">
    <property type="entry name" value="WD_REPEATS_1"/>
    <property type="match status" value="2"/>
</dbReference>
<feature type="repeat" description="WD" evidence="5">
    <location>
        <begin position="431"/>
        <end position="472"/>
    </location>
</feature>
<feature type="repeat" description="WD" evidence="5">
    <location>
        <begin position="343"/>
        <end position="384"/>
    </location>
</feature>
<dbReference type="Pfam" id="PF08513">
    <property type="entry name" value="LisH"/>
    <property type="match status" value="1"/>
</dbReference>
<comment type="subcellular location">
    <subcellularLocation>
        <location evidence="1">Nucleus</location>
    </subcellularLocation>
</comment>
<dbReference type="CDD" id="cd00200">
    <property type="entry name" value="WD40"/>
    <property type="match status" value="1"/>
</dbReference>
<feature type="repeat" description="WD" evidence="5">
    <location>
        <begin position="384"/>
        <end position="430"/>
    </location>
</feature>
<dbReference type="InterPro" id="IPR001680">
    <property type="entry name" value="WD40_rpt"/>
</dbReference>
<evidence type="ECO:0000313" key="7">
    <source>
        <dbReference type="Proteomes" id="UP000736335"/>
    </source>
</evidence>
<evidence type="ECO:0000256" key="1">
    <source>
        <dbReference type="ARBA" id="ARBA00004123"/>
    </source>
</evidence>
<gene>
    <name evidence="6" type="ORF">BJ322DRAFT_698631</name>
</gene>
<evidence type="ECO:0000313" key="6">
    <source>
        <dbReference type="EMBL" id="KAF9787065.1"/>
    </source>
</evidence>
<keyword evidence="7" id="KW-1185">Reference proteome</keyword>
<dbReference type="PANTHER" id="PTHR22846">
    <property type="entry name" value="WD40 REPEAT PROTEIN"/>
    <property type="match status" value="1"/>
</dbReference>
<dbReference type="PROSITE" id="PS50896">
    <property type="entry name" value="LISH"/>
    <property type="match status" value="1"/>
</dbReference>
<dbReference type="SMART" id="SM00320">
    <property type="entry name" value="WD40"/>
    <property type="match status" value="7"/>
</dbReference>
<dbReference type="InterPro" id="IPR036322">
    <property type="entry name" value="WD40_repeat_dom_sf"/>
</dbReference>
<name>A0A9P6L8E4_9AGAM</name>
<comment type="caution">
    <text evidence="6">The sequence shown here is derived from an EMBL/GenBank/DDBJ whole genome shotgun (WGS) entry which is preliminary data.</text>
</comment>
<feature type="repeat" description="WD" evidence="5">
    <location>
        <begin position="260"/>
        <end position="301"/>
    </location>
</feature>
<dbReference type="GO" id="GO:0006357">
    <property type="term" value="P:regulation of transcription by RNA polymerase II"/>
    <property type="evidence" value="ECO:0007669"/>
    <property type="project" value="TreeGrafter"/>
</dbReference>
<dbReference type="SUPFAM" id="SSF50978">
    <property type="entry name" value="WD40 repeat-like"/>
    <property type="match status" value="2"/>
</dbReference>
<dbReference type="InterPro" id="IPR015943">
    <property type="entry name" value="WD40/YVTN_repeat-like_dom_sf"/>
</dbReference>
<dbReference type="Proteomes" id="UP000736335">
    <property type="component" value="Unassembled WGS sequence"/>
</dbReference>
<protein>
    <submittedName>
        <fullName evidence="6">WD40 repeat-like protein</fullName>
    </submittedName>
</protein>
<keyword evidence="3" id="KW-0677">Repeat</keyword>
<dbReference type="GO" id="GO:0003714">
    <property type="term" value="F:transcription corepressor activity"/>
    <property type="evidence" value="ECO:0007669"/>
    <property type="project" value="InterPro"/>
</dbReference>
<dbReference type="EMBL" id="WIUZ02000005">
    <property type="protein sequence ID" value="KAF9787065.1"/>
    <property type="molecule type" value="Genomic_DNA"/>
</dbReference>
<sequence>MAIVPNIITADEVNCLIYSYLKDSGFHHAAFAVKSEGHLDRSPNFSKHIPRGELVDLLSKALLYIEVETHWCQGSLTLNCRAPFSLLDKHTCDIDGVAKPAALRIPPESTTRLLNSFKPAQQVEGDEGTLRKAEEDGMDIDSRAQAQVGTSTDAGEQMDGVPGVQLYDGSKSAVFVCGWSPTNTNILATGTKDAIVHIWDLPPGSEDLVATPLAFSYFPGEDQRDITCLDWSPDGKLVATGAVDGRLRLCTVSAELYMENSQQSQAILALKFSPSGKWLLVGGLNPTIQLWNVPNKTLEKQYPADNASCLDVAWIDDSRFVTCGGDKVIHVFQLNATKPIRTLKGHTNDINQVKCNPSSTSLASCSDDGTARTWNLQTGTSVLCAGHTGELVHVQWCPRTEAGRDELVATCAKDATTRIWNSATGECLKVFTDHTESLFALAFCPSGRWLATGGADGDIHVYDMQIMRRVWSYSAGDLAGVFEIDWQNDGDTNRFAFVLESEKVGVVDLTKIPEFVAIKGSSSL</sequence>
<reference evidence="6" key="2">
    <citation type="submission" date="2020-11" db="EMBL/GenBank/DDBJ databases">
        <authorList>
            <consortium name="DOE Joint Genome Institute"/>
            <person name="Kuo A."/>
            <person name="Miyauchi S."/>
            <person name="Kiss E."/>
            <person name="Drula E."/>
            <person name="Kohler A."/>
            <person name="Sanchez-Garcia M."/>
            <person name="Andreopoulos B."/>
            <person name="Barry K.W."/>
            <person name="Bonito G."/>
            <person name="Buee M."/>
            <person name="Carver A."/>
            <person name="Chen C."/>
            <person name="Cichocki N."/>
            <person name="Clum A."/>
            <person name="Culley D."/>
            <person name="Crous P.W."/>
            <person name="Fauchery L."/>
            <person name="Girlanda M."/>
            <person name="Hayes R."/>
            <person name="Keri Z."/>
            <person name="Labutti K."/>
            <person name="Lipzen A."/>
            <person name="Lombard V."/>
            <person name="Magnuson J."/>
            <person name="Maillard F."/>
            <person name="Morin E."/>
            <person name="Murat C."/>
            <person name="Nolan M."/>
            <person name="Ohm R."/>
            <person name="Pangilinan J."/>
            <person name="Pereira M."/>
            <person name="Perotto S."/>
            <person name="Peter M."/>
            <person name="Riley R."/>
            <person name="Sitrit Y."/>
            <person name="Stielow B."/>
            <person name="Szollosi G."/>
            <person name="Zifcakova L."/>
            <person name="Stursova M."/>
            <person name="Spatafora J.W."/>
            <person name="Tedersoo L."/>
            <person name="Vaario L.-M."/>
            <person name="Yamada A."/>
            <person name="Yan M."/>
            <person name="Wang P."/>
            <person name="Xu J."/>
            <person name="Bruns T."/>
            <person name="Baldrian P."/>
            <person name="Vilgalys R."/>
            <person name="Henrissat B."/>
            <person name="Grigoriev I.V."/>
            <person name="Hibbett D."/>
            <person name="Nagy L.G."/>
            <person name="Martin F.M."/>
        </authorList>
    </citation>
    <scope>NUCLEOTIDE SEQUENCE</scope>
    <source>
        <strain evidence="6">UH-Tt-Lm1</strain>
    </source>
</reference>
<dbReference type="OrthoDB" id="1367865at2759"/>
<accession>A0A9P6L8E4</accession>
<dbReference type="GO" id="GO:0034967">
    <property type="term" value="C:Set3 complex"/>
    <property type="evidence" value="ECO:0007669"/>
    <property type="project" value="TreeGrafter"/>
</dbReference>
<keyword evidence="2 5" id="KW-0853">WD repeat</keyword>
<dbReference type="PANTHER" id="PTHR22846:SF2">
    <property type="entry name" value="F-BOX-LIKE_WD REPEAT-CONTAINING PROTEIN EBI"/>
    <property type="match status" value="1"/>
</dbReference>
<dbReference type="PROSITE" id="PS50294">
    <property type="entry name" value="WD_REPEATS_REGION"/>
    <property type="match status" value="4"/>
</dbReference>
<organism evidence="6 7">
    <name type="scientific">Thelephora terrestris</name>
    <dbReference type="NCBI Taxonomy" id="56493"/>
    <lineage>
        <taxon>Eukaryota</taxon>
        <taxon>Fungi</taxon>
        <taxon>Dikarya</taxon>
        <taxon>Basidiomycota</taxon>
        <taxon>Agaricomycotina</taxon>
        <taxon>Agaricomycetes</taxon>
        <taxon>Thelephorales</taxon>
        <taxon>Thelephoraceae</taxon>
        <taxon>Thelephora</taxon>
    </lineage>
</organism>